<sequence>MELQATKEEEIEVFKIGNRPPMKRNRPPIFAAILSFSLVKNRPPIWYFLGTRSVEIGHRFWSTMADFDLLINIKRRFQMKGSRF</sequence>
<organism evidence="1">
    <name type="scientific">Medicago truncatula</name>
    <name type="common">Barrel medic</name>
    <name type="synonym">Medicago tribuloides</name>
    <dbReference type="NCBI Taxonomy" id="3880"/>
    <lineage>
        <taxon>Eukaryota</taxon>
        <taxon>Viridiplantae</taxon>
        <taxon>Streptophyta</taxon>
        <taxon>Embryophyta</taxon>
        <taxon>Tracheophyta</taxon>
        <taxon>Spermatophyta</taxon>
        <taxon>Magnoliopsida</taxon>
        <taxon>eudicotyledons</taxon>
        <taxon>Gunneridae</taxon>
        <taxon>Pentapetalae</taxon>
        <taxon>rosids</taxon>
        <taxon>fabids</taxon>
        <taxon>Fabales</taxon>
        <taxon>Fabaceae</taxon>
        <taxon>Papilionoideae</taxon>
        <taxon>50 kb inversion clade</taxon>
        <taxon>NPAAA clade</taxon>
        <taxon>Hologalegina</taxon>
        <taxon>IRL clade</taxon>
        <taxon>Trifolieae</taxon>
        <taxon>Medicago</taxon>
    </lineage>
</organism>
<reference evidence="1" key="2">
    <citation type="submission" date="2007-03" db="EMBL/GenBank/DDBJ databases">
        <authorList>
            <consortium name="The International Medicago Genome Annotation Group"/>
        </authorList>
    </citation>
    <scope>NUCLEOTIDE SEQUENCE</scope>
</reference>
<name>A2Q5B4_MEDTR</name>
<reference evidence="1" key="1">
    <citation type="submission" date="2005-04" db="EMBL/GenBank/DDBJ databases">
        <authorList>
            <person name="Town C.D."/>
        </authorList>
    </citation>
    <scope>NUCLEOTIDE SEQUENCE</scope>
</reference>
<protein>
    <submittedName>
        <fullName evidence="1">Uncharacterized protein</fullName>
    </submittedName>
</protein>
<proteinExistence type="predicted"/>
<accession>A2Q5B4</accession>
<evidence type="ECO:0000313" key="1">
    <source>
        <dbReference type="EMBL" id="ABN08814.1"/>
    </source>
</evidence>
<dbReference type="AlphaFoldDB" id="A2Q5B4"/>
<dbReference type="EMBL" id="AC160516">
    <property type="protein sequence ID" value="ABN08814.1"/>
    <property type="molecule type" value="Genomic_DNA"/>
</dbReference>
<gene>
    <name evidence="1" type="ORF">MtrDRAFT_AC160516g57v2</name>
</gene>